<comment type="subcellular location">
    <subcellularLocation>
        <location evidence="2">Nucleus</location>
    </subcellularLocation>
</comment>
<dbReference type="GO" id="GO:0006260">
    <property type="term" value="P:DNA replication"/>
    <property type="evidence" value="ECO:0007669"/>
    <property type="project" value="TreeGrafter"/>
</dbReference>
<dbReference type="InterPro" id="IPR013500">
    <property type="entry name" value="TopoI_cat_euk"/>
</dbReference>
<dbReference type="GO" id="GO:0006265">
    <property type="term" value="P:DNA topological change"/>
    <property type="evidence" value="ECO:0007669"/>
    <property type="project" value="UniProtKB-UniRule"/>
</dbReference>
<evidence type="ECO:0000256" key="9">
    <source>
        <dbReference type="RuleBase" id="RU365101"/>
    </source>
</evidence>
<evidence type="ECO:0000256" key="8">
    <source>
        <dbReference type="PROSITE-ProRule" id="PRU01382"/>
    </source>
</evidence>
<dbReference type="PANTHER" id="PTHR10290">
    <property type="entry name" value="DNA TOPOISOMERASE I"/>
    <property type="match status" value="1"/>
</dbReference>
<name>A0AA39IGP8_9BILA</name>
<evidence type="ECO:0000256" key="5">
    <source>
        <dbReference type="ARBA" id="ARBA00023125"/>
    </source>
</evidence>
<sequence length="708" mass="83551">MMPKTVENGDDIPWSQRVESSNGVIKPKKEEMSDEDDNVPWSARVQPKPEPMSDDDDEKPWSQRVKKEESDDDVSWGARVKKEVKEEKKTKTKRRKTGSDSEDEDEYVPEKKPKKEQKEKTSTKEIAKKTPKKEVKTEEKATPKKKKKQEEEEDVWKWWEEEKKEDGVKWNSLVHFGPMFAPAYDVLPRNVRFYYDGKAMVLSPAAEEVATFYAKMLDHEYTSKQVFRENFFKDWRKEMTSAEKETITKLEKCNFIEIAEHFKKLTEERKAMSKEEKLKIKEQKEAEVKQYGWAWIDNHKQKIGNFRIEPPGLFRGRGEHPKMGKLKRRVMPEDVIINCSKGETIPKPPPGHKWKEVRHDNTVSWLCSWTENVLGLNKYMMFNPSSKIKGEKDYEKFETARRLKGKVAEIREQYTADWKSKEMRIRQRAVALYFIDKLALRAGNEKDDDTADTVGCCSLRCEHITLHEELDGKQFVVGFDFLGKDSIRYENNVPVDKRVFKNLKLFMENKDGNDDLFDRLDTSSLNQHLQSLMTGLTVKVFRTYNASITLQQQLDKLTKPKDSIHDKILAYNRANRQVAILCNHQRAVPKTHEKSMENLENKIKEKKKELREVKDQYERAKSNPKEKEKLKKRYERVKEQLKKLKIQRTDKDENKQIALGTSKLNYLDPRITVAWCKKNDVPLEKIFSKTHREKFRWAIDMADENYVF</sequence>
<dbReference type="Gene3D" id="3.90.15.10">
    <property type="entry name" value="Topoisomerase I, Chain A, domain 3"/>
    <property type="match status" value="1"/>
</dbReference>
<dbReference type="CDD" id="cd00659">
    <property type="entry name" value="Topo_IB_C"/>
    <property type="match status" value="1"/>
</dbReference>
<dbReference type="InterPro" id="IPR025834">
    <property type="entry name" value="TopoI_C_dom"/>
</dbReference>
<keyword evidence="4 8" id="KW-0799">Topoisomerase</keyword>
<dbReference type="FunFam" id="1.10.10.41:FF:000001">
    <property type="entry name" value="DNA topoisomerase I"/>
    <property type="match status" value="1"/>
</dbReference>
<comment type="caution">
    <text evidence="13">The sequence shown here is derived from an EMBL/GenBank/DDBJ whole genome shotgun (WGS) entry which is preliminary data.</text>
</comment>
<dbReference type="Pfam" id="PF02919">
    <property type="entry name" value="Topoisom_I_N"/>
    <property type="match status" value="1"/>
</dbReference>
<evidence type="ECO:0000256" key="7">
    <source>
        <dbReference type="ARBA" id="ARBA00023242"/>
    </source>
</evidence>
<dbReference type="CDD" id="cd03488">
    <property type="entry name" value="Topoisomer_IB_N_htopoI_like"/>
    <property type="match status" value="1"/>
</dbReference>
<comment type="similarity">
    <text evidence="3 8 9">Belongs to the type IB topoisomerase family.</text>
</comment>
<dbReference type="SMART" id="SM00435">
    <property type="entry name" value="TOPEUc"/>
    <property type="match status" value="1"/>
</dbReference>
<dbReference type="PROSITE" id="PS52038">
    <property type="entry name" value="TOPO_IB_2"/>
    <property type="match status" value="1"/>
</dbReference>
<dbReference type="InterPro" id="IPR014711">
    <property type="entry name" value="TopoI_cat_a-hlx-sub_euk"/>
</dbReference>
<dbReference type="InterPro" id="IPR018521">
    <property type="entry name" value="TopoIB_AS"/>
</dbReference>
<comment type="function">
    <text evidence="9">Releases the supercoiling and torsional tension of DNA introduced during the DNA replication and transcription by transiently cleaving and rejoining one strand of the DNA duplex. Introduces a single-strand break via transesterification at the specific target site 5'-[CT]CCTTp site in duplex DNA. The scissile phosphodiester is attacked by the catalytic tyrosine of the enzyme, resulting in the formation of a DNA-(3'-phosphotyrosyl)-enzyme intermediate and the expulsion of a 5'-OH DNA strand. The free DNA strand then undergoes passage around the unbroken strand thus removing DNA supercoils. Finally, in the religation step, the DNA 5'-OH attacks the covalent intermediate to expel the active-site tyrosine and restore the DNA phosphodiester backbone.</text>
</comment>
<feature type="active site" description="O-(3'-phospho-DNA)-tyrosine intermediate" evidence="8">
    <location>
        <position position="666"/>
    </location>
</feature>
<dbReference type="InterPro" id="IPR001631">
    <property type="entry name" value="TopoI"/>
</dbReference>
<dbReference type="GO" id="GO:0003677">
    <property type="term" value="F:DNA binding"/>
    <property type="evidence" value="ECO:0007669"/>
    <property type="project" value="UniProtKB-UniRule"/>
</dbReference>
<gene>
    <name evidence="13" type="ORF">QR680_007869</name>
</gene>
<keyword evidence="5 8" id="KW-0238">DNA-binding</keyword>
<dbReference type="AlphaFoldDB" id="A0AA39IGP8"/>
<dbReference type="Gene3D" id="1.10.132.10">
    <property type="match status" value="1"/>
</dbReference>
<keyword evidence="10" id="KW-0175">Coiled coil</keyword>
<feature type="compositionally biased region" description="Basic and acidic residues" evidence="11">
    <location>
        <begin position="80"/>
        <end position="89"/>
    </location>
</feature>
<dbReference type="InterPro" id="IPR013499">
    <property type="entry name" value="TopoI_euk"/>
</dbReference>
<evidence type="ECO:0000256" key="1">
    <source>
        <dbReference type="ARBA" id="ARBA00000213"/>
    </source>
</evidence>
<dbReference type="InterPro" id="IPR051062">
    <property type="entry name" value="Topoisomerase_IB"/>
</dbReference>
<evidence type="ECO:0000256" key="6">
    <source>
        <dbReference type="ARBA" id="ARBA00023235"/>
    </source>
</evidence>
<evidence type="ECO:0000256" key="2">
    <source>
        <dbReference type="ARBA" id="ARBA00004123"/>
    </source>
</evidence>
<evidence type="ECO:0000313" key="13">
    <source>
        <dbReference type="EMBL" id="KAK0422923.1"/>
    </source>
</evidence>
<dbReference type="SUPFAM" id="SSF46596">
    <property type="entry name" value="Eukaryotic DNA topoisomerase I, dispensable insert domain"/>
    <property type="match status" value="1"/>
</dbReference>
<dbReference type="Proteomes" id="UP001175271">
    <property type="component" value="Unassembled WGS sequence"/>
</dbReference>
<dbReference type="InterPro" id="IPR013030">
    <property type="entry name" value="DNA_topo_DNA_db_N_dom2"/>
</dbReference>
<evidence type="ECO:0000256" key="4">
    <source>
        <dbReference type="ARBA" id="ARBA00023029"/>
    </source>
</evidence>
<dbReference type="PANTHER" id="PTHR10290:SF3">
    <property type="entry name" value="DNA TOPOISOMERASE 1"/>
    <property type="match status" value="1"/>
</dbReference>
<dbReference type="Gene3D" id="2.170.11.10">
    <property type="entry name" value="DNA Topoisomerase I, domain 2"/>
    <property type="match status" value="1"/>
</dbReference>
<dbReference type="EC" id="5.6.2.1" evidence="9"/>
<dbReference type="InterPro" id="IPR008336">
    <property type="entry name" value="TopoI_DNA-bd_euk"/>
</dbReference>
<feature type="region of interest" description="Disordered" evidence="11">
    <location>
        <begin position="1"/>
        <end position="147"/>
    </location>
</feature>
<reference evidence="13" key="1">
    <citation type="submission" date="2023-06" db="EMBL/GenBank/DDBJ databases">
        <title>Genomic analysis of the entomopathogenic nematode Steinernema hermaphroditum.</title>
        <authorList>
            <person name="Schwarz E.M."/>
            <person name="Heppert J.K."/>
            <person name="Baniya A."/>
            <person name="Schwartz H.T."/>
            <person name="Tan C.-H."/>
            <person name="Antoshechkin I."/>
            <person name="Sternberg P.W."/>
            <person name="Goodrich-Blair H."/>
            <person name="Dillman A.R."/>
        </authorList>
    </citation>
    <scope>NUCLEOTIDE SEQUENCE</scope>
    <source>
        <strain evidence="13">PS9179</strain>
        <tissue evidence="13">Whole animal</tissue>
    </source>
</reference>
<dbReference type="InterPro" id="IPR013034">
    <property type="entry name" value="DNA_topo_DNA_db_N_dom1"/>
</dbReference>
<dbReference type="SUPFAM" id="SSF56349">
    <property type="entry name" value="DNA breaking-rejoining enzymes"/>
    <property type="match status" value="1"/>
</dbReference>
<dbReference type="FunFam" id="1.10.132.10:FF:000001">
    <property type="entry name" value="DNA topoisomerase I"/>
    <property type="match status" value="1"/>
</dbReference>
<feature type="coiled-coil region" evidence="10">
    <location>
        <begin position="589"/>
        <end position="654"/>
    </location>
</feature>
<dbReference type="Pfam" id="PF14370">
    <property type="entry name" value="Topo_C_assoc"/>
    <property type="match status" value="1"/>
</dbReference>
<dbReference type="GO" id="GO:0007059">
    <property type="term" value="P:chromosome segregation"/>
    <property type="evidence" value="ECO:0007669"/>
    <property type="project" value="TreeGrafter"/>
</dbReference>
<evidence type="ECO:0000256" key="3">
    <source>
        <dbReference type="ARBA" id="ARBA00006645"/>
    </source>
</evidence>
<dbReference type="InterPro" id="IPR011010">
    <property type="entry name" value="DNA_brk_join_enz"/>
</dbReference>
<dbReference type="GO" id="GO:0005730">
    <property type="term" value="C:nucleolus"/>
    <property type="evidence" value="ECO:0007669"/>
    <property type="project" value="TreeGrafter"/>
</dbReference>
<dbReference type="Gene3D" id="1.10.10.41">
    <property type="entry name" value="Yeast DNA topoisomerase - domain 1"/>
    <property type="match status" value="1"/>
</dbReference>
<accession>A0AA39IGP8</accession>
<organism evidence="13 14">
    <name type="scientific">Steinernema hermaphroditum</name>
    <dbReference type="NCBI Taxonomy" id="289476"/>
    <lineage>
        <taxon>Eukaryota</taxon>
        <taxon>Metazoa</taxon>
        <taxon>Ecdysozoa</taxon>
        <taxon>Nematoda</taxon>
        <taxon>Chromadorea</taxon>
        <taxon>Rhabditida</taxon>
        <taxon>Tylenchina</taxon>
        <taxon>Panagrolaimomorpha</taxon>
        <taxon>Strongyloidoidea</taxon>
        <taxon>Steinernematidae</taxon>
        <taxon>Steinernema</taxon>
    </lineage>
</organism>
<keyword evidence="7" id="KW-0539">Nucleus</keyword>
<dbReference type="FunFam" id="2.170.11.10:FF:000001">
    <property type="entry name" value="DNA topoisomerase I"/>
    <property type="match status" value="1"/>
</dbReference>
<comment type="catalytic activity">
    <reaction evidence="1 8 9">
        <text>ATP-independent breakage of single-stranded DNA, followed by passage and rejoining.</text>
        <dbReference type="EC" id="5.6.2.1"/>
    </reaction>
</comment>
<dbReference type="SUPFAM" id="SSF56741">
    <property type="entry name" value="Eukaryotic DNA topoisomerase I, N-terminal DNA-binding fragment"/>
    <property type="match status" value="1"/>
</dbReference>
<dbReference type="GO" id="GO:0005694">
    <property type="term" value="C:chromosome"/>
    <property type="evidence" value="ECO:0007669"/>
    <property type="project" value="InterPro"/>
</dbReference>
<proteinExistence type="inferred from homology"/>
<dbReference type="PROSITE" id="PS00176">
    <property type="entry name" value="TOPO_IB_1"/>
    <property type="match status" value="1"/>
</dbReference>
<keyword evidence="6 8" id="KW-0413">Isomerase</keyword>
<evidence type="ECO:0000256" key="10">
    <source>
        <dbReference type="SAM" id="Coils"/>
    </source>
</evidence>
<dbReference type="PRINTS" id="PR00416">
    <property type="entry name" value="EUTPISMRASEI"/>
</dbReference>
<evidence type="ECO:0000313" key="14">
    <source>
        <dbReference type="Proteomes" id="UP001175271"/>
    </source>
</evidence>
<dbReference type="GO" id="GO:0003917">
    <property type="term" value="F:DNA topoisomerase type I (single strand cut, ATP-independent) activity"/>
    <property type="evidence" value="ECO:0007669"/>
    <property type="project" value="UniProtKB-UniRule"/>
</dbReference>
<evidence type="ECO:0000259" key="12">
    <source>
        <dbReference type="SMART" id="SM00435"/>
    </source>
</evidence>
<feature type="compositionally biased region" description="Basic and acidic residues" evidence="11">
    <location>
        <begin position="59"/>
        <end position="69"/>
    </location>
</feature>
<feature type="compositionally biased region" description="Basic and acidic residues" evidence="11">
    <location>
        <begin position="108"/>
        <end position="142"/>
    </location>
</feature>
<keyword evidence="14" id="KW-1185">Reference proteome</keyword>
<dbReference type="Pfam" id="PF01028">
    <property type="entry name" value="Topoisom_I"/>
    <property type="match status" value="1"/>
</dbReference>
<feature type="domain" description="DNA topoisomerase I eukaryotic-type" evidence="12">
    <location>
        <begin position="313"/>
        <end position="680"/>
    </location>
</feature>
<dbReference type="FunFam" id="3.90.15.10:FF:000001">
    <property type="entry name" value="DNA topoisomerase I"/>
    <property type="match status" value="1"/>
</dbReference>
<dbReference type="EMBL" id="JAUCMV010000001">
    <property type="protein sequence ID" value="KAK0422923.1"/>
    <property type="molecule type" value="Genomic_DNA"/>
</dbReference>
<dbReference type="InterPro" id="IPR036202">
    <property type="entry name" value="TopoI_DNA-bd_euk_N_sf"/>
</dbReference>
<dbReference type="InterPro" id="IPR048045">
    <property type="entry name" value="Topoisomer_I_DNA-bd"/>
</dbReference>
<protein>
    <recommendedName>
        <fullName evidence="9">DNA topoisomerase I</fullName>
        <ecNumber evidence="9">5.6.2.1</ecNumber>
    </recommendedName>
    <alternativeName>
        <fullName evidence="9">DNA topoisomerase 1</fullName>
    </alternativeName>
</protein>
<evidence type="ECO:0000256" key="11">
    <source>
        <dbReference type="SAM" id="MobiDB-lite"/>
    </source>
</evidence>
<dbReference type="InterPro" id="IPR014727">
    <property type="entry name" value="TopoI_cat_a/b-sub_euk"/>
</dbReference>